<dbReference type="EMBL" id="CP024785">
    <property type="protein sequence ID" value="AUB40929.1"/>
    <property type="molecule type" value="Genomic_DNA"/>
</dbReference>
<sequence length="44" mass="4835">MIRTLDEAKGSLAKANSRFVLQGKVSLESSRCVAEKLTHSLLVF</sequence>
<proteinExistence type="predicted"/>
<organism evidence="1 2">
    <name type="scientific">Nostoc flagelliforme CCNUN1</name>
    <dbReference type="NCBI Taxonomy" id="2038116"/>
    <lineage>
        <taxon>Bacteria</taxon>
        <taxon>Bacillati</taxon>
        <taxon>Cyanobacteriota</taxon>
        <taxon>Cyanophyceae</taxon>
        <taxon>Nostocales</taxon>
        <taxon>Nostocaceae</taxon>
        <taxon>Nostoc</taxon>
    </lineage>
</organism>
<dbReference type="Proteomes" id="UP000232003">
    <property type="component" value="Chromosome"/>
</dbReference>
<accession>A0A2K8SZT3</accession>
<protein>
    <submittedName>
        <fullName evidence="1">Uncharacterized protein</fullName>
    </submittedName>
</protein>
<dbReference type="KEGG" id="nfl:COO91_06965"/>
<reference evidence="1 2" key="1">
    <citation type="submission" date="2017-11" db="EMBL/GenBank/DDBJ databases">
        <title>Complete genome of a free-living desiccation-tolerant cyanobacterium and its photosynthetic adaptation to extreme terrestrial habitat.</title>
        <authorList>
            <person name="Shang J."/>
        </authorList>
    </citation>
    <scope>NUCLEOTIDE SEQUENCE [LARGE SCALE GENOMIC DNA]</scope>
    <source>
        <strain evidence="1 2">CCNUN1</strain>
    </source>
</reference>
<dbReference type="AlphaFoldDB" id="A0A2K8SZT3"/>
<evidence type="ECO:0000313" key="1">
    <source>
        <dbReference type="EMBL" id="AUB40929.1"/>
    </source>
</evidence>
<name>A0A2K8SZT3_9NOSO</name>
<keyword evidence="2" id="KW-1185">Reference proteome</keyword>
<evidence type="ECO:0000313" key="2">
    <source>
        <dbReference type="Proteomes" id="UP000232003"/>
    </source>
</evidence>
<gene>
    <name evidence="1" type="ORF">COO91_06965</name>
</gene>